<dbReference type="AlphaFoldDB" id="A0A1W2DW86"/>
<dbReference type="Proteomes" id="UP000192418">
    <property type="component" value="Unassembled WGS sequence"/>
</dbReference>
<evidence type="ECO:0000313" key="11">
    <source>
        <dbReference type="EMBL" id="SMD01709.1"/>
    </source>
</evidence>
<dbReference type="GO" id="GO:0005886">
    <property type="term" value="C:plasma membrane"/>
    <property type="evidence" value="ECO:0007669"/>
    <property type="project" value="UniProtKB-SubCell"/>
</dbReference>
<accession>A0A1W2DW86</accession>
<dbReference type="OrthoDB" id="9809450at2"/>
<protein>
    <submittedName>
        <fullName evidence="11">Peptide/nickel transport system ATP-binding protein</fullName>
    </submittedName>
</protein>
<evidence type="ECO:0000256" key="7">
    <source>
        <dbReference type="ARBA" id="ARBA00022840"/>
    </source>
</evidence>
<dbReference type="EMBL" id="FWXY01000021">
    <property type="protein sequence ID" value="SMD01709.1"/>
    <property type="molecule type" value="Genomic_DNA"/>
</dbReference>
<keyword evidence="5" id="KW-0997">Cell inner membrane</keyword>
<dbReference type="GO" id="GO:0016887">
    <property type="term" value="F:ATP hydrolysis activity"/>
    <property type="evidence" value="ECO:0007669"/>
    <property type="project" value="InterPro"/>
</dbReference>
<evidence type="ECO:0000256" key="8">
    <source>
        <dbReference type="ARBA" id="ARBA00022967"/>
    </source>
</evidence>
<dbReference type="CDD" id="cd03257">
    <property type="entry name" value="ABC_NikE_OppD_transporters"/>
    <property type="match status" value="2"/>
</dbReference>
<dbReference type="InterPro" id="IPR013563">
    <property type="entry name" value="Oligopep_ABC_C"/>
</dbReference>
<evidence type="ECO:0000313" key="12">
    <source>
        <dbReference type="Proteomes" id="UP000192418"/>
    </source>
</evidence>
<evidence type="ECO:0000256" key="4">
    <source>
        <dbReference type="ARBA" id="ARBA00022475"/>
    </source>
</evidence>
<dbReference type="InterPro" id="IPR017871">
    <property type="entry name" value="ABC_transporter-like_CS"/>
</dbReference>
<keyword evidence="12" id="KW-1185">Reference proteome</keyword>
<evidence type="ECO:0000259" key="10">
    <source>
        <dbReference type="PROSITE" id="PS50893"/>
    </source>
</evidence>
<dbReference type="PROSITE" id="PS50893">
    <property type="entry name" value="ABC_TRANSPORTER_2"/>
    <property type="match status" value="2"/>
</dbReference>
<keyword evidence="8" id="KW-1278">Translocase</keyword>
<evidence type="ECO:0000256" key="9">
    <source>
        <dbReference type="ARBA" id="ARBA00023136"/>
    </source>
</evidence>
<dbReference type="Pfam" id="PF00005">
    <property type="entry name" value="ABC_tran"/>
    <property type="match status" value="2"/>
</dbReference>
<feature type="domain" description="ABC transporter" evidence="10">
    <location>
        <begin position="274"/>
        <end position="515"/>
    </location>
</feature>
<dbReference type="SUPFAM" id="SSF52540">
    <property type="entry name" value="P-loop containing nucleoside triphosphate hydrolases"/>
    <property type="match status" value="2"/>
</dbReference>
<evidence type="ECO:0000256" key="1">
    <source>
        <dbReference type="ARBA" id="ARBA00004417"/>
    </source>
</evidence>
<comment type="subcellular location">
    <subcellularLocation>
        <location evidence="1">Cell inner membrane</location>
        <topology evidence="1">Peripheral membrane protein</topology>
    </subcellularLocation>
</comment>
<dbReference type="STRING" id="1121400.SAMN02746065_12127"/>
<comment type="similarity">
    <text evidence="2">Belongs to the ABC transporter superfamily.</text>
</comment>
<evidence type="ECO:0000256" key="3">
    <source>
        <dbReference type="ARBA" id="ARBA00022448"/>
    </source>
</evidence>
<dbReference type="Gene3D" id="3.40.50.300">
    <property type="entry name" value="P-loop containing nucleotide triphosphate hydrolases"/>
    <property type="match status" value="2"/>
</dbReference>
<dbReference type="PANTHER" id="PTHR43297:SF14">
    <property type="entry name" value="ATPASE AAA-TYPE CORE DOMAIN-CONTAINING PROTEIN"/>
    <property type="match status" value="1"/>
</dbReference>
<dbReference type="PROSITE" id="PS00211">
    <property type="entry name" value="ABC_TRANSPORTER_1"/>
    <property type="match status" value="2"/>
</dbReference>
<dbReference type="NCBIfam" id="NF007739">
    <property type="entry name" value="PRK10419.1"/>
    <property type="match status" value="2"/>
</dbReference>
<evidence type="ECO:0000256" key="5">
    <source>
        <dbReference type="ARBA" id="ARBA00022519"/>
    </source>
</evidence>
<sequence>MSNLLKIRNLHIEGFYENQWQPIVKNVSLELKRGEVLGLIGESGAGKSTIGLAAMGYTRQGCRLASGSIDLEGTELFGASDEDLRLIRGSKVAYVAQSAAASFNPSHRVIRQYAEAPVHHGLKSYKEAEEEAVELYRRLFLPTPEKIGYRFPHELSGGQLQRAMVAMAMSCEPDIIVFDEPTTALDVTTQIEVLAAVKEITEKMNKAALYITHDLAVVAQVAHRIMVLRNGKMVEEGETRRLIKNPKEKYTRDLLNVRKSMDNHEIDPSSDVILNINNVAATYTGHDNVIEDIDLKVQRGQTVALVGESGSGKSTLARVITGLLPRTTGDISFLGQSLSTTLKQRKKDDLRRLQMIYQMPDTALNPRHTVRKVIGRPLKFYFGLKGKAAELRIRELLEKIELNPDAYIDRLTTELSGGEKQRICIARALAAEPELIICDEVTSALDQLVAEGILNLLQDLQNKTDVSYLFITHDLATVKAIADKIVIMLQGKIVEQGEKKKVLSPPHHTYTDKLLASVPKMDPDWLDTLLEERASTYL</sequence>
<dbReference type="FunFam" id="3.40.50.300:FF:002585">
    <property type="entry name" value="Glutathione import ATP-binding protein GsiA"/>
    <property type="match status" value="1"/>
</dbReference>
<dbReference type="InterPro" id="IPR003439">
    <property type="entry name" value="ABC_transporter-like_ATP-bd"/>
</dbReference>
<dbReference type="SMART" id="SM00382">
    <property type="entry name" value="AAA"/>
    <property type="match status" value="2"/>
</dbReference>
<keyword evidence="3" id="KW-0813">Transport</keyword>
<dbReference type="PANTHER" id="PTHR43297">
    <property type="entry name" value="OLIGOPEPTIDE TRANSPORT ATP-BINDING PROTEIN APPD"/>
    <property type="match status" value="1"/>
</dbReference>
<organism evidence="11 12">
    <name type="scientific">Desulfocicer vacuolatum DSM 3385</name>
    <dbReference type="NCBI Taxonomy" id="1121400"/>
    <lineage>
        <taxon>Bacteria</taxon>
        <taxon>Pseudomonadati</taxon>
        <taxon>Thermodesulfobacteriota</taxon>
        <taxon>Desulfobacteria</taxon>
        <taxon>Desulfobacterales</taxon>
        <taxon>Desulfobacteraceae</taxon>
        <taxon>Desulfocicer</taxon>
    </lineage>
</organism>
<dbReference type="Pfam" id="PF08352">
    <property type="entry name" value="oligo_HPY"/>
    <property type="match status" value="2"/>
</dbReference>
<name>A0A1W2DW86_9BACT</name>
<dbReference type="InterPro" id="IPR050388">
    <property type="entry name" value="ABC_Ni/Peptide_Import"/>
</dbReference>
<reference evidence="11 12" key="1">
    <citation type="submission" date="2017-04" db="EMBL/GenBank/DDBJ databases">
        <authorList>
            <person name="Afonso C.L."/>
            <person name="Miller P.J."/>
            <person name="Scott M.A."/>
            <person name="Spackman E."/>
            <person name="Goraichik I."/>
            <person name="Dimitrov K.M."/>
            <person name="Suarez D.L."/>
            <person name="Swayne D.E."/>
        </authorList>
    </citation>
    <scope>NUCLEOTIDE SEQUENCE [LARGE SCALE GENOMIC DNA]</scope>
    <source>
        <strain evidence="11 12">DSM 3385</strain>
    </source>
</reference>
<keyword evidence="9" id="KW-0472">Membrane</keyword>
<proteinExistence type="inferred from homology"/>
<keyword evidence="6" id="KW-0547">Nucleotide-binding</keyword>
<dbReference type="GO" id="GO:0015833">
    <property type="term" value="P:peptide transport"/>
    <property type="evidence" value="ECO:0007669"/>
    <property type="project" value="InterPro"/>
</dbReference>
<feature type="domain" description="ABC transporter" evidence="10">
    <location>
        <begin position="5"/>
        <end position="255"/>
    </location>
</feature>
<dbReference type="InterPro" id="IPR003593">
    <property type="entry name" value="AAA+_ATPase"/>
</dbReference>
<evidence type="ECO:0000256" key="6">
    <source>
        <dbReference type="ARBA" id="ARBA00022741"/>
    </source>
</evidence>
<keyword evidence="7 11" id="KW-0067">ATP-binding</keyword>
<dbReference type="RefSeq" id="WP_084071055.1">
    <property type="nucleotide sequence ID" value="NZ_FWXY01000021.1"/>
</dbReference>
<evidence type="ECO:0000256" key="2">
    <source>
        <dbReference type="ARBA" id="ARBA00005417"/>
    </source>
</evidence>
<keyword evidence="4" id="KW-1003">Cell membrane</keyword>
<dbReference type="InterPro" id="IPR027417">
    <property type="entry name" value="P-loop_NTPase"/>
</dbReference>
<dbReference type="GO" id="GO:0005524">
    <property type="term" value="F:ATP binding"/>
    <property type="evidence" value="ECO:0007669"/>
    <property type="project" value="UniProtKB-KW"/>
</dbReference>
<gene>
    <name evidence="11" type="ORF">SAMN02746065_12127</name>
</gene>